<keyword evidence="5" id="KW-1185">Reference proteome</keyword>
<evidence type="ECO:0000313" key="4">
    <source>
        <dbReference type="EMBL" id="KAK2149334.1"/>
    </source>
</evidence>
<dbReference type="CDD" id="cd01756">
    <property type="entry name" value="PLAT_repeat"/>
    <property type="match status" value="1"/>
</dbReference>
<comment type="caution">
    <text evidence="1">Lacks conserved residue(s) required for the propagation of feature annotation.</text>
</comment>
<evidence type="ECO:0000313" key="5">
    <source>
        <dbReference type="Proteomes" id="UP001208570"/>
    </source>
</evidence>
<gene>
    <name evidence="4" type="ORF">LSH36_455g07040</name>
</gene>
<comment type="caution">
    <text evidence="4">The sequence shown here is derived from an EMBL/GenBank/DDBJ whole genome shotgun (WGS) entry which is preliminary data.</text>
</comment>
<feature type="compositionally biased region" description="Basic residues" evidence="2">
    <location>
        <begin position="636"/>
        <end position="645"/>
    </location>
</feature>
<proteinExistence type="predicted"/>
<feature type="compositionally biased region" description="Polar residues" evidence="2">
    <location>
        <begin position="613"/>
        <end position="627"/>
    </location>
</feature>
<feature type="domain" description="PLAT" evidence="3">
    <location>
        <begin position="457"/>
        <end position="576"/>
    </location>
</feature>
<dbReference type="Gene3D" id="2.40.180.10">
    <property type="entry name" value="Catalase core domain"/>
    <property type="match status" value="3"/>
</dbReference>
<feature type="region of interest" description="Disordered" evidence="2">
    <location>
        <begin position="573"/>
        <end position="712"/>
    </location>
</feature>
<feature type="compositionally biased region" description="Basic and acidic residues" evidence="2">
    <location>
        <begin position="591"/>
        <end position="606"/>
    </location>
</feature>
<dbReference type="PANTHER" id="PTHR45901">
    <property type="entry name" value="PROTEIN CBG12474"/>
    <property type="match status" value="1"/>
</dbReference>
<dbReference type="Proteomes" id="UP001208570">
    <property type="component" value="Unassembled WGS sequence"/>
</dbReference>
<dbReference type="SUPFAM" id="SSF49723">
    <property type="entry name" value="Lipase/lipooxygenase domain (PLAT/LH2 domain)"/>
    <property type="match status" value="3"/>
</dbReference>
<organism evidence="4 5">
    <name type="scientific">Paralvinella palmiformis</name>
    <dbReference type="NCBI Taxonomy" id="53620"/>
    <lineage>
        <taxon>Eukaryota</taxon>
        <taxon>Metazoa</taxon>
        <taxon>Spiralia</taxon>
        <taxon>Lophotrochozoa</taxon>
        <taxon>Annelida</taxon>
        <taxon>Polychaeta</taxon>
        <taxon>Sedentaria</taxon>
        <taxon>Canalipalpata</taxon>
        <taxon>Terebellida</taxon>
        <taxon>Terebelliformia</taxon>
        <taxon>Alvinellidae</taxon>
        <taxon>Paralvinella</taxon>
    </lineage>
</organism>
<evidence type="ECO:0000256" key="2">
    <source>
        <dbReference type="SAM" id="MobiDB-lite"/>
    </source>
</evidence>
<dbReference type="PANTHER" id="PTHR45901:SF3">
    <property type="entry name" value="LIPOXYGENASE HOMOLOGY DOMAIN-CONTAINING PROTEIN 1"/>
    <property type="match status" value="1"/>
</dbReference>
<dbReference type="PROSITE" id="PS50095">
    <property type="entry name" value="PLAT"/>
    <property type="match status" value="3"/>
</dbReference>
<feature type="compositionally biased region" description="Basic and acidic residues" evidence="2">
    <location>
        <begin position="702"/>
        <end position="712"/>
    </location>
</feature>
<feature type="domain" description="PLAT" evidence="3">
    <location>
        <begin position="190"/>
        <end position="308"/>
    </location>
</feature>
<dbReference type="InterPro" id="IPR052970">
    <property type="entry name" value="Inner_ear_hair_cell_LOXHD"/>
</dbReference>
<feature type="domain" description="PLAT" evidence="3">
    <location>
        <begin position="317"/>
        <end position="434"/>
    </location>
</feature>
<dbReference type="InterPro" id="IPR036392">
    <property type="entry name" value="PLAT/LH2_dom_sf"/>
</dbReference>
<name>A0AAD9N026_9ANNE</name>
<dbReference type="InterPro" id="IPR001024">
    <property type="entry name" value="PLAT/LH2_dom"/>
</dbReference>
<evidence type="ECO:0000259" key="3">
    <source>
        <dbReference type="PROSITE" id="PS50095"/>
    </source>
</evidence>
<sequence length="756" mass="88108">MFADYNYNPAEGISYPLNFQPPGEDDFLLKKREPVNPIYPEALVNLCKRTQSDLGRLKTELIQFDPCYAYDMKHWHKVHRKHESYFSDNIPTDRQPKWQSANGLFADGRDMDLKGWKQNQHHDELEDYNDGPKEYRICYLCTTLDEHRQHLARRGPQLKPKVKRKPQIKYIPPPPIVKKKQEEIKEKQEVLYKIIVKTGNRPQAGTSANVSFRLKGRKGWMTKKVIRKKLAVNFSFGCGTTETFYIKGPNIGELLWLVIEHDGIEKKHGWFLEDVHIVNMNTSEIYMFICKQWLSLYHGDYTIKKQLRAEPCDQPEMEYEIHVFTAKERLAGTDANVFITFYGKKGVSPKFQLQNKSRNPFERGKEDVFKINTKYVGDLSNIRLEHDNTGMAPGWLLEKVMIQELDDPGKGYTFPCGQWFARNEGDGLICRTLYPIKGKRQTDGKRKDNDDDEYNQIFYEIDIATGNKKYAGTDATVFIKIFGTTGVSKELEFRDENGHRFEKGSIDHFRVRGDDVGNIKKIQLRHDNKGIAAGWFCKQVVIKRFFSKEEVMERLSLMEDELDKNVSRRMSKLTGDDVEISPKHRQSVTFKESRPAFTGKDDDYAARSHQHRSYSSDGHGSQLFSSDENSDEDRGKRRRPKKKITYKGISHYVTDDDDDSDGNKTHDDSDDDSSQDVLNYGRDKYNRRKTERRQTISSDNSSDDKQSHTRYRKDREPLCDEYLFICQQWLAEDEADGQITRLLKPTSVTTFYKMDT</sequence>
<evidence type="ECO:0000256" key="1">
    <source>
        <dbReference type="PROSITE-ProRule" id="PRU00152"/>
    </source>
</evidence>
<dbReference type="EMBL" id="JAODUP010000456">
    <property type="protein sequence ID" value="KAK2149334.1"/>
    <property type="molecule type" value="Genomic_DNA"/>
</dbReference>
<dbReference type="SMART" id="SM00308">
    <property type="entry name" value="LH2"/>
    <property type="match status" value="3"/>
</dbReference>
<dbReference type="AlphaFoldDB" id="A0AAD9N026"/>
<dbReference type="Pfam" id="PF01477">
    <property type="entry name" value="PLAT"/>
    <property type="match status" value="3"/>
</dbReference>
<protein>
    <recommendedName>
        <fullName evidence="3">PLAT domain-containing protein</fullName>
    </recommendedName>
</protein>
<accession>A0AAD9N026</accession>
<reference evidence="4" key="1">
    <citation type="journal article" date="2023" name="Mol. Biol. Evol.">
        <title>Third-Generation Sequencing Reveals the Adaptive Role of the Epigenome in Three Deep-Sea Polychaetes.</title>
        <authorList>
            <person name="Perez M."/>
            <person name="Aroh O."/>
            <person name="Sun Y."/>
            <person name="Lan Y."/>
            <person name="Juniper S.K."/>
            <person name="Young C.R."/>
            <person name="Angers B."/>
            <person name="Qian P.Y."/>
        </authorList>
    </citation>
    <scope>NUCLEOTIDE SEQUENCE</scope>
    <source>
        <strain evidence="4">P08H-3</strain>
    </source>
</reference>